<evidence type="ECO:0000313" key="2">
    <source>
        <dbReference type="EMBL" id="WGL16200.1"/>
    </source>
</evidence>
<feature type="region of interest" description="Disordered" evidence="1">
    <location>
        <begin position="1"/>
        <end position="26"/>
    </location>
</feature>
<protein>
    <recommendedName>
        <fullName evidence="4">DNA-binding protein</fullName>
    </recommendedName>
</protein>
<name>A0ABY8NB90_9GAMM</name>
<dbReference type="Proteomes" id="UP001236500">
    <property type="component" value="Chromosome"/>
</dbReference>
<sequence>MKKSPLPPAQGESDKTNTTVNIQPAKDPTKLERVLAYLATGRSLHRFEAEQEVNDHCLPSTMSKIKHDLGIPYLVRYETLSGWNGHPTRIARYWLEQGEHAQAWQRVFAMRKRRGVSP</sequence>
<evidence type="ECO:0000313" key="3">
    <source>
        <dbReference type="Proteomes" id="UP001236500"/>
    </source>
</evidence>
<proteinExistence type="predicted"/>
<dbReference type="RefSeq" id="WP_280319628.1">
    <property type="nucleotide sequence ID" value="NZ_CP118605.1"/>
</dbReference>
<dbReference type="EMBL" id="CP118605">
    <property type="protein sequence ID" value="WGL16200.1"/>
    <property type="molecule type" value="Genomic_DNA"/>
</dbReference>
<reference evidence="2 3" key="1">
    <citation type="submission" date="2023-02" db="EMBL/GenBank/DDBJ databases">
        <title>Description and genomic characterization of Microbulbifer bruguierae sp. nov., isolated from the sediment of mangrove plant Bruguiera sexangula.</title>
        <authorList>
            <person name="Long M."/>
        </authorList>
    </citation>
    <scope>NUCLEOTIDE SEQUENCE [LARGE SCALE GENOMIC DNA]</scope>
    <source>
        <strain evidence="2 3">H12</strain>
    </source>
</reference>
<accession>A0ABY8NB90</accession>
<organism evidence="2 3">
    <name type="scientific">Microbulbifer bruguierae</name>
    <dbReference type="NCBI Taxonomy" id="3029061"/>
    <lineage>
        <taxon>Bacteria</taxon>
        <taxon>Pseudomonadati</taxon>
        <taxon>Pseudomonadota</taxon>
        <taxon>Gammaproteobacteria</taxon>
        <taxon>Cellvibrionales</taxon>
        <taxon>Microbulbiferaceae</taxon>
        <taxon>Microbulbifer</taxon>
    </lineage>
</organism>
<gene>
    <name evidence="2" type="ORF">PVT68_15680</name>
</gene>
<keyword evidence="3" id="KW-1185">Reference proteome</keyword>
<evidence type="ECO:0000256" key="1">
    <source>
        <dbReference type="SAM" id="MobiDB-lite"/>
    </source>
</evidence>
<evidence type="ECO:0008006" key="4">
    <source>
        <dbReference type="Google" id="ProtNLM"/>
    </source>
</evidence>